<feature type="region of interest" description="Disordered" evidence="1">
    <location>
        <begin position="125"/>
        <end position="153"/>
    </location>
</feature>
<dbReference type="STRING" id="632773.BBEV_3027"/>
<evidence type="ECO:0000256" key="1">
    <source>
        <dbReference type="SAM" id="MobiDB-lite"/>
    </source>
</evidence>
<keyword evidence="3" id="KW-1185">Reference proteome</keyword>
<dbReference type="EMBL" id="CP012502">
    <property type="protein sequence ID" value="AOM84345.1"/>
    <property type="molecule type" value="Genomic_DNA"/>
</dbReference>
<dbReference type="RefSeq" id="WP_069366232.1">
    <property type="nucleotide sequence ID" value="NZ_CP012502.1"/>
</dbReference>
<proteinExistence type="predicted"/>
<evidence type="ECO:0000313" key="2">
    <source>
        <dbReference type="EMBL" id="AOM84345.1"/>
    </source>
</evidence>
<evidence type="ECO:0000313" key="3">
    <source>
        <dbReference type="Proteomes" id="UP000094463"/>
    </source>
</evidence>
<sequence>MNNKRTIWLMVTGLLALGVLIGTLITGPAGAFGPGSGMNGFPGGDLSDEERQEFFENRGSNGEGFGMHGRNGMMGSGMMGLSEEELEEFYEERGFEGTQFHRRGMGMGGFSKERHEEMIEWMEENEGSFPCHGSSENSGFPGENDAFDGDDAR</sequence>
<dbReference type="Proteomes" id="UP000094463">
    <property type="component" value="Chromosome"/>
</dbReference>
<dbReference type="AlphaFoldDB" id="A0A1D7QZB9"/>
<protein>
    <submittedName>
        <fullName evidence="2">Uncharacterized protein</fullName>
    </submittedName>
</protein>
<reference evidence="2 3" key="1">
    <citation type="submission" date="2015-08" db="EMBL/GenBank/DDBJ databases">
        <title>The complete genome sequence of Bacillus beveridgei MLTeJB.</title>
        <authorList>
            <person name="Hanson T.E."/>
            <person name="Mesa C."/>
            <person name="Basesman S.M."/>
            <person name="Oremland R.S."/>
        </authorList>
    </citation>
    <scope>NUCLEOTIDE SEQUENCE [LARGE SCALE GENOMIC DNA]</scope>
    <source>
        <strain evidence="2 3">MLTeJB</strain>
    </source>
</reference>
<name>A0A1D7QZB9_9BACI</name>
<accession>A0A1D7QZB9</accession>
<dbReference type="KEGG" id="bbev:BBEV_3027"/>
<gene>
    <name evidence="2" type="ORF">BBEV_3027</name>
</gene>
<organism evidence="2 3">
    <name type="scientific">Salisediminibacterium beveridgei</name>
    <dbReference type="NCBI Taxonomy" id="632773"/>
    <lineage>
        <taxon>Bacteria</taxon>
        <taxon>Bacillati</taxon>
        <taxon>Bacillota</taxon>
        <taxon>Bacilli</taxon>
        <taxon>Bacillales</taxon>
        <taxon>Bacillaceae</taxon>
        <taxon>Salisediminibacterium</taxon>
    </lineage>
</organism>